<dbReference type="eggNOG" id="ENOG5033003">
    <property type="taxonomic scope" value="Bacteria"/>
</dbReference>
<dbReference type="STRING" id="375451.RD1_0302"/>
<evidence type="ECO:0000313" key="1">
    <source>
        <dbReference type="EMBL" id="ABG30026.1"/>
    </source>
</evidence>
<name>Q16DB7_ROSDO</name>
<sequence length="155" mass="17168">MSWGRSLSVVHGAAFGCCRSDNKLGRTRADRQYRAMVIRYHRPQTPFVIECHGDPAQVHAMRYSVFIAAALVTFSLAQPGMAAGCYADYKAKQDDPLRLHYGVAQVSECSKKAARAELTARLAPKGWTLLNVISVFDQSGLAERKESAGPNYLRY</sequence>
<dbReference type="PROSITE" id="PS51257">
    <property type="entry name" value="PROKAR_LIPOPROTEIN"/>
    <property type="match status" value="1"/>
</dbReference>
<gene>
    <name evidence="1" type="ordered locus">RD1_0302</name>
</gene>
<organism evidence="1 2">
    <name type="scientific">Roseobacter denitrificans (strain ATCC 33942 / OCh 114)</name>
    <name type="common">Erythrobacter sp. (strain OCh 114)</name>
    <name type="synonym">Roseobacter denitrificans</name>
    <dbReference type="NCBI Taxonomy" id="375451"/>
    <lineage>
        <taxon>Bacteria</taxon>
        <taxon>Pseudomonadati</taxon>
        <taxon>Pseudomonadota</taxon>
        <taxon>Alphaproteobacteria</taxon>
        <taxon>Rhodobacterales</taxon>
        <taxon>Roseobacteraceae</taxon>
        <taxon>Roseobacter</taxon>
    </lineage>
</organism>
<protein>
    <submittedName>
        <fullName evidence="1">Uncharacterized protein</fullName>
    </submittedName>
</protein>
<keyword evidence="2" id="KW-1185">Reference proteome</keyword>
<dbReference type="HOGENOM" id="CLU_1694159_0_0_5"/>
<dbReference type="Proteomes" id="UP000007029">
    <property type="component" value="Chromosome"/>
</dbReference>
<dbReference type="EMBL" id="CP000362">
    <property type="protein sequence ID" value="ABG30026.1"/>
    <property type="molecule type" value="Genomic_DNA"/>
</dbReference>
<dbReference type="KEGG" id="rde:RD1_0302"/>
<reference evidence="1 2" key="1">
    <citation type="journal article" date="2007" name="J. Bacteriol.">
        <title>The complete genome sequence of Roseobacter denitrificans reveals a mixotrophic rather than photosynthetic metabolism.</title>
        <authorList>
            <person name="Swingley W.D."/>
            <person name="Sadekar S."/>
            <person name="Mastrian S.D."/>
            <person name="Matthies H.J."/>
            <person name="Hao J."/>
            <person name="Ramos H."/>
            <person name="Acharya C.R."/>
            <person name="Conrad A.L."/>
            <person name="Taylor H.L."/>
            <person name="Dejesa L.C."/>
            <person name="Shah M.K."/>
            <person name="O'huallachain M.E."/>
            <person name="Lince M.T."/>
            <person name="Blankenship R.E."/>
            <person name="Beatty J.T."/>
            <person name="Touchman J.W."/>
        </authorList>
    </citation>
    <scope>NUCLEOTIDE SEQUENCE [LARGE SCALE GENOMIC DNA]</scope>
    <source>
        <strain evidence="2">ATCC 33942 / OCh 114</strain>
    </source>
</reference>
<proteinExistence type="predicted"/>
<evidence type="ECO:0000313" key="2">
    <source>
        <dbReference type="Proteomes" id="UP000007029"/>
    </source>
</evidence>
<accession>Q16DB7</accession>
<dbReference type="AlphaFoldDB" id="Q16DB7"/>